<name>A0A9X3WCK0_9BACI</name>
<keyword evidence="2 5" id="KW-0378">Hydrolase</keyword>
<dbReference type="EMBL" id="JAMQKC010000001">
    <property type="protein sequence ID" value="MDC3415455.1"/>
    <property type="molecule type" value="Genomic_DNA"/>
</dbReference>
<comment type="similarity">
    <text evidence="3">Belongs to the PTH2 family.</text>
</comment>
<organism evidence="5 6">
    <name type="scientific">Aquibacillus salsiterrae</name>
    <dbReference type="NCBI Taxonomy" id="2950439"/>
    <lineage>
        <taxon>Bacteria</taxon>
        <taxon>Bacillati</taxon>
        <taxon>Bacillota</taxon>
        <taxon>Bacilli</taxon>
        <taxon>Bacillales</taxon>
        <taxon>Bacillaceae</taxon>
        <taxon>Aquibacillus</taxon>
    </lineage>
</organism>
<evidence type="ECO:0000256" key="1">
    <source>
        <dbReference type="ARBA" id="ARBA00013260"/>
    </source>
</evidence>
<gene>
    <name evidence="5" type="ORF">NC799_00810</name>
</gene>
<dbReference type="EC" id="3.1.1.29" evidence="1"/>
<dbReference type="CDD" id="cd02407">
    <property type="entry name" value="PTH2_family"/>
    <property type="match status" value="1"/>
</dbReference>
<dbReference type="AlphaFoldDB" id="A0A9X3WCK0"/>
<dbReference type="SUPFAM" id="SSF102462">
    <property type="entry name" value="Peptidyl-tRNA hydrolase II"/>
    <property type="match status" value="1"/>
</dbReference>
<dbReference type="PANTHER" id="PTHR12649">
    <property type="entry name" value="PEPTIDYL-TRNA HYDROLASE 2"/>
    <property type="match status" value="1"/>
</dbReference>
<dbReference type="Proteomes" id="UP001145069">
    <property type="component" value="Unassembled WGS sequence"/>
</dbReference>
<dbReference type="InterPro" id="IPR002833">
    <property type="entry name" value="PTH2"/>
</dbReference>
<evidence type="ECO:0000313" key="6">
    <source>
        <dbReference type="Proteomes" id="UP001145069"/>
    </source>
</evidence>
<protein>
    <recommendedName>
        <fullName evidence="1">peptidyl-tRNA hydrolase</fullName>
        <ecNumber evidence="1">3.1.1.29</ecNumber>
    </recommendedName>
</protein>
<dbReference type="PANTHER" id="PTHR12649:SF11">
    <property type="entry name" value="PEPTIDYL-TRNA HYDROLASE 2, MITOCHONDRIAL"/>
    <property type="match status" value="1"/>
</dbReference>
<evidence type="ECO:0000256" key="2">
    <source>
        <dbReference type="ARBA" id="ARBA00022801"/>
    </source>
</evidence>
<dbReference type="InterPro" id="IPR023476">
    <property type="entry name" value="Pep_tRNA_hydro_II_dom_sf"/>
</dbReference>
<evidence type="ECO:0000256" key="3">
    <source>
        <dbReference type="ARBA" id="ARBA00038050"/>
    </source>
</evidence>
<accession>A0A9X3WCK0</accession>
<comment type="caution">
    <text evidence="5">The sequence shown here is derived from an EMBL/GenBank/DDBJ whole genome shotgun (WGS) entry which is preliminary data.</text>
</comment>
<evidence type="ECO:0000256" key="4">
    <source>
        <dbReference type="ARBA" id="ARBA00048707"/>
    </source>
</evidence>
<reference evidence="5" key="1">
    <citation type="submission" date="2022-06" db="EMBL/GenBank/DDBJ databases">
        <title>Aquibacillus sp. a new bacterium isolated from soil saline samples.</title>
        <authorList>
            <person name="Galisteo C."/>
            <person name="De La Haba R."/>
            <person name="Sanchez-Porro C."/>
            <person name="Ventosa A."/>
        </authorList>
    </citation>
    <scope>NUCLEOTIDE SEQUENCE</scope>
    <source>
        <strain evidence="5">3ASR75-54</strain>
    </source>
</reference>
<dbReference type="GO" id="GO:0005829">
    <property type="term" value="C:cytosol"/>
    <property type="evidence" value="ECO:0007669"/>
    <property type="project" value="TreeGrafter"/>
</dbReference>
<evidence type="ECO:0000313" key="5">
    <source>
        <dbReference type="EMBL" id="MDC3415455.1"/>
    </source>
</evidence>
<proteinExistence type="inferred from homology"/>
<dbReference type="GO" id="GO:0004045">
    <property type="term" value="F:peptidyl-tRNA hydrolase activity"/>
    <property type="evidence" value="ECO:0007669"/>
    <property type="project" value="UniProtKB-EC"/>
</dbReference>
<comment type="catalytic activity">
    <reaction evidence="4">
        <text>an N-acyl-L-alpha-aminoacyl-tRNA + H2O = an N-acyl-L-amino acid + a tRNA + H(+)</text>
        <dbReference type="Rhea" id="RHEA:54448"/>
        <dbReference type="Rhea" id="RHEA-COMP:10123"/>
        <dbReference type="Rhea" id="RHEA-COMP:13883"/>
        <dbReference type="ChEBI" id="CHEBI:15377"/>
        <dbReference type="ChEBI" id="CHEBI:15378"/>
        <dbReference type="ChEBI" id="CHEBI:59874"/>
        <dbReference type="ChEBI" id="CHEBI:78442"/>
        <dbReference type="ChEBI" id="CHEBI:138191"/>
        <dbReference type="EC" id="3.1.1.29"/>
    </reaction>
</comment>
<sequence>MKDIVQYFVVNGDLTMSPGKVAAQVAHAATQSVFAYHKNADYAEWLESGQTKIILKANEASLIKLKDDFIAIRDAGKTEIEPGSLTVVCLPPMEKEKAKVYTSKFSLYK</sequence>
<dbReference type="Pfam" id="PF01981">
    <property type="entry name" value="PTH2"/>
    <property type="match status" value="1"/>
</dbReference>
<dbReference type="Gene3D" id="3.40.1490.10">
    <property type="entry name" value="Bit1"/>
    <property type="match status" value="1"/>
</dbReference>
<keyword evidence="6" id="KW-1185">Reference proteome</keyword>
<dbReference type="RefSeq" id="WP_272444418.1">
    <property type="nucleotide sequence ID" value="NZ_JAMQKC010000001.1"/>
</dbReference>